<dbReference type="EMBL" id="BMIY01000005">
    <property type="protein sequence ID" value="GGG57251.1"/>
    <property type="molecule type" value="Genomic_DNA"/>
</dbReference>
<sequence>MAQVINTNIASLNAQRNLNSSQAGTNQALERLSSGLRINSAKDDAAGLAISTRFTSQIKGLNVAVRNANDGISLAETAESSMGSMTDSLQRVRELAVQSANGSYGPEDRELINAEAQALIAEVGRIADSANFNGVKLLDGSYESSFQIGANAGETIDVSIGNLQADSLGVSTKNGVTSTATDSALQNGELTINGVSVGATRASDDASSTDAANTSAIAKAEAINRVSDQSGVTAVVDTNVAAGSSMTASATSGSVTINGTQIAIDTSDDAASSRASVVAAINAESDLTGVTAVDTGDDALGVTLEAADGRNIELSFTTLDEATTGLASAGTYTGGVTLVAQSGVDSIEIGGSDVANAGFTAGTYKAGESATASETVTATDTAGATAATLASGDMVINGISIGAASAGDDTASYAGADSSAKEGSAIAIAEAINKASDATGVTATANENVVEGTTTAAPAGSIGDTGTLTINGVDIDMTVQGTAEENRAYAVSQINSVSGQTGVVAEDNGQGLTLTAADGRNIAMALDTDAAANTGAGPTAAMFGLDAASVGADDYATSGDDADVNAVTTYSTVSLESGGKFTVSGGENGNAALESLGFEAGTYGGAETGQRLTEVDLGTQKGATDALETIDNALSSITSARSELGAVQNRFNATIENLSATAEKFSAANSRIQDADFAAEAANLARNQALQQAGVSMLAQANASSQQVLQLLG</sequence>
<feature type="domain" description="Flagellin C-terminal" evidence="6">
    <location>
        <begin position="627"/>
        <end position="712"/>
    </location>
</feature>
<keyword evidence="3 4" id="KW-0975">Bacterial flagellum</keyword>
<comment type="similarity">
    <text evidence="1 4">Belongs to the bacterial flagellin family.</text>
</comment>
<protein>
    <recommendedName>
        <fullName evidence="4">Flagellin</fullName>
    </recommendedName>
</protein>
<keyword evidence="2 4" id="KW-0964">Secreted</keyword>
<dbReference type="Pfam" id="PF07196">
    <property type="entry name" value="Flagellin_IN"/>
    <property type="match status" value="1"/>
</dbReference>
<dbReference type="OrthoDB" id="9796789at2"/>
<evidence type="ECO:0000259" key="6">
    <source>
        <dbReference type="Pfam" id="PF00700"/>
    </source>
</evidence>
<evidence type="ECO:0000313" key="8">
    <source>
        <dbReference type="Proteomes" id="UP000627715"/>
    </source>
</evidence>
<evidence type="ECO:0000256" key="1">
    <source>
        <dbReference type="ARBA" id="ARBA00005709"/>
    </source>
</evidence>
<comment type="subcellular location">
    <subcellularLocation>
        <location evidence="4">Secreted</location>
    </subcellularLocation>
    <subcellularLocation>
        <location evidence="4">Bacterial flagellum</location>
    </subcellularLocation>
</comment>
<feature type="domain" description="Flagellin N-terminal" evidence="5">
    <location>
        <begin position="5"/>
        <end position="141"/>
    </location>
</feature>
<comment type="function">
    <text evidence="4">Flagellin is the subunit protein which polymerizes to form the filaments of bacterial flagella.</text>
</comment>
<dbReference type="PANTHER" id="PTHR42792">
    <property type="entry name" value="FLAGELLIN"/>
    <property type="match status" value="1"/>
</dbReference>
<dbReference type="Gene3D" id="6.10.10.10">
    <property type="entry name" value="Flagellar export chaperone, C-terminal domain"/>
    <property type="match status" value="1"/>
</dbReference>
<dbReference type="Gene3D" id="3.30.70.2120">
    <property type="match status" value="2"/>
</dbReference>
<dbReference type="Pfam" id="PF00669">
    <property type="entry name" value="Flagellin_N"/>
    <property type="match status" value="1"/>
</dbReference>
<dbReference type="InterPro" id="IPR042187">
    <property type="entry name" value="Flagellin_C_sub2"/>
</dbReference>
<evidence type="ECO:0000313" key="7">
    <source>
        <dbReference type="EMBL" id="GGG57251.1"/>
    </source>
</evidence>
<organism evidence="7 8">
    <name type="scientific">Pseudohongiella nitratireducens</name>
    <dbReference type="NCBI Taxonomy" id="1768907"/>
    <lineage>
        <taxon>Bacteria</taxon>
        <taxon>Pseudomonadati</taxon>
        <taxon>Pseudomonadota</taxon>
        <taxon>Gammaproteobacteria</taxon>
        <taxon>Pseudomonadales</taxon>
        <taxon>Pseudohongiellaceae</taxon>
        <taxon>Pseudohongiella</taxon>
    </lineage>
</organism>
<dbReference type="InterPro" id="IPR001492">
    <property type="entry name" value="Flagellin"/>
</dbReference>
<name>A0A917GTY4_9GAMM</name>
<dbReference type="PRINTS" id="PR00207">
    <property type="entry name" value="FLAGELLIN"/>
</dbReference>
<gene>
    <name evidence="7" type="ORF">GCM10011403_13080</name>
</gene>
<keyword evidence="8" id="KW-1185">Reference proteome</keyword>
<evidence type="ECO:0000259" key="5">
    <source>
        <dbReference type="Pfam" id="PF00669"/>
    </source>
</evidence>
<dbReference type="GO" id="GO:0005198">
    <property type="term" value="F:structural molecule activity"/>
    <property type="evidence" value="ECO:0007669"/>
    <property type="project" value="UniProtKB-UniRule"/>
</dbReference>
<dbReference type="Gene3D" id="1.20.1330.10">
    <property type="entry name" value="f41 fragment of flagellin, N-terminal domain"/>
    <property type="match status" value="2"/>
</dbReference>
<reference evidence="7" key="1">
    <citation type="journal article" date="2014" name="Int. J. Syst. Evol. Microbiol.">
        <title>Complete genome sequence of Corynebacterium casei LMG S-19264T (=DSM 44701T), isolated from a smear-ripened cheese.</title>
        <authorList>
            <consortium name="US DOE Joint Genome Institute (JGI-PGF)"/>
            <person name="Walter F."/>
            <person name="Albersmeier A."/>
            <person name="Kalinowski J."/>
            <person name="Ruckert C."/>
        </authorList>
    </citation>
    <scope>NUCLEOTIDE SEQUENCE</scope>
    <source>
        <strain evidence="7">CGMCC 1.15425</strain>
    </source>
</reference>
<dbReference type="RefSeq" id="WP_068813044.1">
    <property type="nucleotide sequence ID" value="NZ_BMIY01000005.1"/>
</dbReference>
<dbReference type="GO" id="GO:0009288">
    <property type="term" value="C:bacterial-type flagellum"/>
    <property type="evidence" value="ECO:0007669"/>
    <property type="project" value="UniProtKB-SubCell"/>
</dbReference>
<dbReference type="InterPro" id="IPR001029">
    <property type="entry name" value="Flagellin_N"/>
</dbReference>
<dbReference type="SUPFAM" id="SSF64518">
    <property type="entry name" value="Phase 1 flagellin"/>
    <property type="match status" value="1"/>
</dbReference>
<reference evidence="7" key="2">
    <citation type="submission" date="2020-09" db="EMBL/GenBank/DDBJ databases">
        <authorList>
            <person name="Sun Q."/>
            <person name="Zhou Y."/>
        </authorList>
    </citation>
    <scope>NUCLEOTIDE SEQUENCE</scope>
    <source>
        <strain evidence="7">CGMCC 1.15425</strain>
    </source>
</reference>
<dbReference type="Gene3D" id="6.10.280.190">
    <property type="match status" value="1"/>
</dbReference>
<dbReference type="AlphaFoldDB" id="A0A917GTY4"/>
<dbReference type="InterPro" id="IPR046358">
    <property type="entry name" value="Flagellin_C"/>
</dbReference>
<dbReference type="PANTHER" id="PTHR42792:SF2">
    <property type="entry name" value="FLAGELLIN"/>
    <property type="match status" value="1"/>
</dbReference>
<dbReference type="GO" id="GO:0005576">
    <property type="term" value="C:extracellular region"/>
    <property type="evidence" value="ECO:0007669"/>
    <property type="project" value="UniProtKB-SubCell"/>
</dbReference>
<comment type="caution">
    <text evidence="7">The sequence shown here is derived from an EMBL/GenBank/DDBJ whole genome shotgun (WGS) entry which is preliminary data.</text>
</comment>
<evidence type="ECO:0000256" key="3">
    <source>
        <dbReference type="ARBA" id="ARBA00023143"/>
    </source>
</evidence>
<accession>A0A917GTY4</accession>
<dbReference type="Proteomes" id="UP000627715">
    <property type="component" value="Unassembled WGS sequence"/>
</dbReference>
<dbReference type="InterPro" id="IPR010810">
    <property type="entry name" value="Flagellin_hook_IN_motif"/>
</dbReference>
<evidence type="ECO:0000256" key="2">
    <source>
        <dbReference type="ARBA" id="ARBA00022525"/>
    </source>
</evidence>
<evidence type="ECO:0000256" key="4">
    <source>
        <dbReference type="RuleBase" id="RU362073"/>
    </source>
</evidence>
<proteinExistence type="inferred from homology"/>
<dbReference type="Pfam" id="PF00700">
    <property type="entry name" value="Flagellin_C"/>
    <property type="match status" value="1"/>
</dbReference>